<comment type="caution">
    <text evidence="1">The sequence shown here is derived from an EMBL/GenBank/DDBJ whole genome shotgun (WGS) entry which is preliminary data.</text>
</comment>
<organism evidence="1 2">
    <name type="scientific">Candidatus Roizmanbacteria bacterium CG22_combo_CG10-13_8_21_14_all_34_12</name>
    <dbReference type="NCBI Taxonomy" id="1974860"/>
    <lineage>
        <taxon>Bacteria</taxon>
        <taxon>Candidatus Roizmaniibacteriota</taxon>
    </lineage>
</organism>
<dbReference type="EMBL" id="PCTC01000026">
    <property type="protein sequence ID" value="PIP63652.1"/>
    <property type="molecule type" value="Genomic_DNA"/>
</dbReference>
<proteinExistence type="predicted"/>
<dbReference type="InterPro" id="IPR036052">
    <property type="entry name" value="TrpB-like_PALP_sf"/>
</dbReference>
<protein>
    <submittedName>
        <fullName evidence="1">Threonine dehydratase</fullName>
        <ecNumber evidence="1">4.3.1.19</ecNumber>
    </submittedName>
</protein>
<dbReference type="EC" id="4.3.1.19" evidence="1"/>
<dbReference type="AlphaFoldDB" id="A0A2H0C191"/>
<keyword evidence="1" id="KW-0456">Lyase</keyword>
<sequence length="51" mass="5902">MKITINEIEKAAKNLAGVVKKTPLQFNGRLSKLYGAKVYFKREDLQEIRSY</sequence>
<dbReference type="Gene3D" id="3.40.50.1100">
    <property type="match status" value="1"/>
</dbReference>
<accession>A0A2H0C191</accession>
<evidence type="ECO:0000313" key="1">
    <source>
        <dbReference type="EMBL" id="PIP63652.1"/>
    </source>
</evidence>
<name>A0A2H0C191_9BACT</name>
<dbReference type="SUPFAM" id="SSF53686">
    <property type="entry name" value="Tryptophan synthase beta subunit-like PLP-dependent enzymes"/>
    <property type="match status" value="1"/>
</dbReference>
<evidence type="ECO:0000313" key="2">
    <source>
        <dbReference type="Proteomes" id="UP000229699"/>
    </source>
</evidence>
<dbReference type="GO" id="GO:0004794">
    <property type="term" value="F:threonine deaminase activity"/>
    <property type="evidence" value="ECO:0007669"/>
    <property type="project" value="UniProtKB-EC"/>
</dbReference>
<feature type="non-terminal residue" evidence="1">
    <location>
        <position position="51"/>
    </location>
</feature>
<gene>
    <name evidence="1" type="ORF">COW97_01315</name>
</gene>
<dbReference type="Proteomes" id="UP000229699">
    <property type="component" value="Unassembled WGS sequence"/>
</dbReference>
<reference evidence="1 2" key="1">
    <citation type="submission" date="2017-09" db="EMBL/GenBank/DDBJ databases">
        <title>Depth-based differentiation of microbial function through sediment-hosted aquifers and enrichment of novel symbionts in the deep terrestrial subsurface.</title>
        <authorList>
            <person name="Probst A.J."/>
            <person name="Ladd B."/>
            <person name="Jarett J.K."/>
            <person name="Geller-Mcgrath D.E."/>
            <person name="Sieber C.M."/>
            <person name="Emerson J.B."/>
            <person name="Anantharaman K."/>
            <person name="Thomas B.C."/>
            <person name="Malmstrom R."/>
            <person name="Stieglmeier M."/>
            <person name="Klingl A."/>
            <person name="Woyke T."/>
            <person name="Ryan C.M."/>
            <person name="Banfield J.F."/>
        </authorList>
    </citation>
    <scope>NUCLEOTIDE SEQUENCE [LARGE SCALE GENOMIC DNA]</scope>
    <source>
        <strain evidence="1">CG22_combo_CG10-13_8_21_14_all_34_12</strain>
    </source>
</reference>